<accession>A0A0G3I415</accession>
<organism evidence="13 14">
    <name type="scientific">Candidatus Liberibacter africanus PTSAPSY</name>
    <dbReference type="NCBI Taxonomy" id="1277257"/>
    <lineage>
        <taxon>Bacteria</taxon>
        <taxon>Pseudomonadati</taxon>
        <taxon>Pseudomonadota</taxon>
        <taxon>Alphaproteobacteria</taxon>
        <taxon>Hyphomicrobiales</taxon>
        <taxon>Rhizobiaceae</taxon>
        <taxon>Liberibacter</taxon>
    </lineage>
</organism>
<evidence type="ECO:0000256" key="1">
    <source>
        <dbReference type="ARBA" id="ARBA00022475"/>
    </source>
</evidence>
<name>A0A0G3I415_LIBAF</name>
<evidence type="ECO:0000313" key="14">
    <source>
        <dbReference type="Proteomes" id="UP000035503"/>
    </source>
</evidence>
<keyword evidence="3 10" id="KW-0328">Glycosyltransferase</keyword>
<proteinExistence type="inferred from homology"/>
<dbReference type="Proteomes" id="UP000035503">
    <property type="component" value="Chromosome"/>
</dbReference>
<feature type="binding site" evidence="10">
    <location>
        <position position="194"/>
    </location>
    <ligand>
        <name>UDP-N-acetyl-alpha-D-glucosamine</name>
        <dbReference type="ChEBI" id="CHEBI:57705"/>
    </ligand>
</feature>
<evidence type="ECO:0000256" key="5">
    <source>
        <dbReference type="ARBA" id="ARBA00022960"/>
    </source>
</evidence>
<dbReference type="UniPathway" id="UPA00219"/>
<feature type="binding site" evidence="10">
    <location>
        <position position="125"/>
    </location>
    <ligand>
        <name>UDP-N-acetyl-alpha-D-glucosamine</name>
        <dbReference type="ChEBI" id="CHEBI:57705"/>
    </ligand>
</feature>
<dbReference type="GO" id="GO:0071555">
    <property type="term" value="P:cell wall organization"/>
    <property type="evidence" value="ECO:0007669"/>
    <property type="project" value="UniProtKB-KW"/>
</dbReference>
<sequence>MSEYNAVLLVAGGTGGHVLPAIALSHELKARGYTVCLVTDHRAIPFTMDFPNDSIFEIASSPIRFSNPIVFCRSLINFVKGFFASLRLIKKIKPKVIVGFGGYHTVSPLLAGIILRIPSMIHEQNIIMGRANRLLSWGVQLIARGMVSPQKKNLSHKVIVTGNPIRHSLIRMRDIPYQVSDSDKPFYLLVFGGSQGARFFSDVIPKSISLLSKIQRKRLVITQQVHEDDKERVQKKYSELGCKVNIFSFLKDIERHMVKANLLICRSGALTVSEIAVIGRPAILVPYPYSIHQDQLHNAHYLQEGGGAKVITQDFLSPERLANELYSAMKNPECLSQMAKNISEKGKTQAVLMLSDIIEQLAHAKSRSFLGRKFTCWFHKV</sequence>
<dbReference type="OrthoDB" id="9808936at2"/>
<protein>
    <recommendedName>
        <fullName evidence="10">UDP-N-acetylglucosamine--N-acetylmuramyl-(pentapeptide) pyrophosphoryl-undecaprenol N-acetylglucosamine transferase</fullName>
        <ecNumber evidence="10">2.4.1.227</ecNumber>
    </recommendedName>
    <alternativeName>
        <fullName evidence="10">Undecaprenyl-PP-MurNAc-pentapeptide-UDPGlcNAc GlcNAc transferase</fullName>
    </alternativeName>
</protein>
<dbReference type="GO" id="GO:0005886">
    <property type="term" value="C:plasma membrane"/>
    <property type="evidence" value="ECO:0007669"/>
    <property type="project" value="UniProtKB-SubCell"/>
</dbReference>
<dbReference type="InterPro" id="IPR006009">
    <property type="entry name" value="GlcNAc_MurG"/>
</dbReference>
<feature type="binding site" evidence="10">
    <location>
        <begin position="14"/>
        <end position="16"/>
    </location>
    <ligand>
        <name>UDP-N-acetyl-alpha-D-glucosamine</name>
        <dbReference type="ChEBI" id="CHEBI:57705"/>
    </ligand>
</feature>
<feature type="binding site" evidence="10">
    <location>
        <position position="166"/>
    </location>
    <ligand>
        <name>UDP-N-acetyl-alpha-D-glucosamine</name>
        <dbReference type="ChEBI" id="CHEBI:57705"/>
    </ligand>
</feature>
<dbReference type="KEGG" id="lau:G293_05125"/>
<evidence type="ECO:0000256" key="9">
    <source>
        <dbReference type="ARBA" id="ARBA00023316"/>
    </source>
</evidence>
<evidence type="ECO:0000256" key="4">
    <source>
        <dbReference type="ARBA" id="ARBA00022679"/>
    </source>
</evidence>
<gene>
    <name evidence="10" type="primary">murG</name>
    <name evidence="13" type="ORF">G293_05125</name>
</gene>
<feature type="domain" description="Glycosyltransferase family 28 N-terminal" evidence="11">
    <location>
        <begin position="7"/>
        <end position="139"/>
    </location>
</feature>
<keyword evidence="2 10" id="KW-0132">Cell division</keyword>
<dbReference type="PANTHER" id="PTHR21015:SF22">
    <property type="entry name" value="GLYCOSYLTRANSFERASE"/>
    <property type="match status" value="1"/>
</dbReference>
<evidence type="ECO:0000259" key="12">
    <source>
        <dbReference type="Pfam" id="PF04101"/>
    </source>
</evidence>
<dbReference type="SUPFAM" id="SSF53756">
    <property type="entry name" value="UDP-Glycosyltransferase/glycogen phosphorylase"/>
    <property type="match status" value="1"/>
</dbReference>
<dbReference type="GO" id="GO:0009252">
    <property type="term" value="P:peptidoglycan biosynthetic process"/>
    <property type="evidence" value="ECO:0007669"/>
    <property type="project" value="UniProtKB-UniRule"/>
</dbReference>
<dbReference type="GO" id="GO:0051301">
    <property type="term" value="P:cell division"/>
    <property type="evidence" value="ECO:0007669"/>
    <property type="project" value="UniProtKB-KW"/>
</dbReference>
<dbReference type="STRING" id="1277257.G293_05125"/>
<dbReference type="AlphaFoldDB" id="A0A0G3I415"/>
<comment type="subcellular location">
    <subcellularLocation>
        <location evidence="10">Cell membrane</location>
        <topology evidence="10">Peripheral membrane protein</topology>
        <orientation evidence="10">Cytoplasmic side</orientation>
    </subcellularLocation>
</comment>
<evidence type="ECO:0000256" key="7">
    <source>
        <dbReference type="ARBA" id="ARBA00023136"/>
    </source>
</evidence>
<keyword evidence="5 10" id="KW-0133">Cell shape</keyword>
<evidence type="ECO:0000256" key="8">
    <source>
        <dbReference type="ARBA" id="ARBA00023306"/>
    </source>
</evidence>
<keyword evidence="6 10" id="KW-0573">Peptidoglycan synthesis</keyword>
<comment type="pathway">
    <text evidence="10">Cell wall biogenesis; peptidoglycan biosynthesis.</text>
</comment>
<evidence type="ECO:0000259" key="11">
    <source>
        <dbReference type="Pfam" id="PF03033"/>
    </source>
</evidence>
<evidence type="ECO:0000256" key="2">
    <source>
        <dbReference type="ARBA" id="ARBA00022618"/>
    </source>
</evidence>
<dbReference type="RefSeq" id="WP_047264586.1">
    <property type="nucleotide sequence ID" value="NZ_CP004021.1"/>
</dbReference>
<dbReference type="NCBIfam" id="TIGR01133">
    <property type="entry name" value="murG"/>
    <property type="match status" value="1"/>
</dbReference>
<dbReference type="InterPro" id="IPR007235">
    <property type="entry name" value="Glyco_trans_28_C"/>
</dbReference>
<dbReference type="HAMAP" id="MF_00033">
    <property type="entry name" value="MurG"/>
    <property type="match status" value="1"/>
</dbReference>
<comment type="similarity">
    <text evidence="10">Belongs to the glycosyltransferase 28 family. MurG subfamily.</text>
</comment>
<keyword evidence="9 10" id="KW-0961">Cell wall biogenesis/degradation</keyword>
<dbReference type="Pfam" id="PF04101">
    <property type="entry name" value="Glyco_tran_28_C"/>
    <property type="match status" value="1"/>
</dbReference>
<evidence type="ECO:0000313" key="13">
    <source>
        <dbReference type="EMBL" id="AKK20636.1"/>
    </source>
</evidence>
<keyword evidence="1 10" id="KW-1003">Cell membrane</keyword>
<dbReference type="PANTHER" id="PTHR21015">
    <property type="entry name" value="UDP-N-ACETYLGLUCOSAMINE--N-ACETYLMURAMYL-(PENTAPEPTIDE) PYROPHOSPHORYL-UNDECAPRENOL N-ACETYLGLUCOSAMINE TRANSFERASE 1"/>
    <property type="match status" value="1"/>
</dbReference>
<evidence type="ECO:0000256" key="10">
    <source>
        <dbReference type="HAMAP-Rule" id="MF_00033"/>
    </source>
</evidence>
<evidence type="ECO:0000256" key="3">
    <source>
        <dbReference type="ARBA" id="ARBA00022676"/>
    </source>
</evidence>
<dbReference type="Pfam" id="PF03033">
    <property type="entry name" value="Glyco_transf_28"/>
    <property type="match status" value="1"/>
</dbReference>
<dbReference type="EC" id="2.4.1.227" evidence="10"/>
<dbReference type="PATRIC" id="fig|1277257.4.peg.1117"/>
<dbReference type="GO" id="GO:0050511">
    <property type="term" value="F:undecaprenyldiphospho-muramoylpentapeptide beta-N-acetylglucosaminyltransferase activity"/>
    <property type="evidence" value="ECO:0007669"/>
    <property type="project" value="UniProtKB-UniRule"/>
</dbReference>
<comment type="caution">
    <text evidence="10">Lacks conserved residue(s) required for the propagation of feature annotation.</text>
</comment>
<feature type="binding site" evidence="10">
    <location>
        <position position="295"/>
    </location>
    <ligand>
        <name>UDP-N-acetyl-alpha-D-glucosamine</name>
        <dbReference type="ChEBI" id="CHEBI:57705"/>
    </ligand>
</feature>
<keyword evidence="7 10" id="KW-0472">Membrane</keyword>
<comment type="function">
    <text evidence="10">Cell wall formation. Catalyzes the transfer of a GlcNAc subunit on undecaprenyl-pyrophosphoryl-MurNAc-pentapeptide (lipid intermediate I) to form undecaprenyl-pyrophosphoryl-MurNAc-(pentapeptide)GlcNAc (lipid intermediate II).</text>
</comment>
<dbReference type="CDD" id="cd03785">
    <property type="entry name" value="GT28_MurG"/>
    <property type="match status" value="1"/>
</dbReference>
<feature type="binding site" evidence="10">
    <location>
        <begin position="269"/>
        <end position="274"/>
    </location>
    <ligand>
        <name>UDP-N-acetyl-alpha-D-glucosamine</name>
        <dbReference type="ChEBI" id="CHEBI:57705"/>
    </ligand>
</feature>
<dbReference type="Gene3D" id="3.40.50.2000">
    <property type="entry name" value="Glycogen Phosphorylase B"/>
    <property type="match status" value="2"/>
</dbReference>
<dbReference type="GO" id="GO:0008360">
    <property type="term" value="P:regulation of cell shape"/>
    <property type="evidence" value="ECO:0007669"/>
    <property type="project" value="UniProtKB-KW"/>
</dbReference>
<dbReference type="InterPro" id="IPR004276">
    <property type="entry name" value="GlycoTrans_28_N"/>
</dbReference>
<comment type="catalytic activity">
    <reaction evidence="10">
        <text>di-trans,octa-cis-undecaprenyl diphospho-N-acetyl-alpha-D-muramoyl-L-alanyl-D-glutamyl-meso-2,6-diaminopimeloyl-D-alanyl-D-alanine + UDP-N-acetyl-alpha-D-glucosamine = di-trans,octa-cis-undecaprenyl diphospho-[N-acetyl-alpha-D-glucosaminyl-(1-&gt;4)]-N-acetyl-alpha-D-muramoyl-L-alanyl-D-glutamyl-meso-2,6-diaminopimeloyl-D-alanyl-D-alanine + UDP + H(+)</text>
        <dbReference type="Rhea" id="RHEA:31227"/>
        <dbReference type="ChEBI" id="CHEBI:15378"/>
        <dbReference type="ChEBI" id="CHEBI:57705"/>
        <dbReference type="ChEBI" id="CHEBI:58223"/>
        <dbReference type="ChEBI" id="CHEBI:61387"/>
        <dbReference type="ChEBI" id="CHEBI:61388"/>
        <dbReference type="EC" id="2.4.1.227"/>
    </reaction>
</comment>
<keyword evidence="14" id="KW-1185">Reference proteome</keyword>
<evidence type="ECO:0000256" key="6">
    <source>
        <dbReference type="ARBA" id="ARBA00022984"/>
    </source>
</evidence>
<keyword evidence="4 10" id="KW-0808">Transferase</keyword>
<dbReference type="EMBL" id="CP004021">
    <property type="protein sequence ID" value="AKK20636.1"/>
    <property type="molecule type" value="Genomic_DNA"/>
</dbReference>
<keyword evidence="8 10" id="KW-0131">Cell cycle</keyword>
<dbReference type="GO" id="GO:0051991">
    <property type="term" value="F:UDP-N-acetyl-D-glucosamine:N-acetylmuramoyl-L-alanyl-D-glutamyl-meso-2,6-diaminopimelyl-D-alanyl-D-alanine-diphosphoundecaprenol 4-beta-N-acetylglucosaminlytransferase activity"/>
    <property type="evidence" value="ECO:0007669"/>
    <property type="project" value="RHEA"/>
</dbReference>
<dbReference type="GO" id="GO:0005975">
    <property type="term" value="P:carbohydrate metabolic process"/>
    <property type="evidence" value="ECO:0007669"/>
    <property type="project" value="InterPro"/>
</dbReference>
<feature type="domain" description="Glycosyl transferase family 28 C-terminal" evidence="12">
    <location>
        <begin position="188"/>
        <end position="348"/>
    </location>
</feature>
<reference evidence="13 14" key="1">
    <citation type="journal article" date="2015" name="Genome Announc.">
        <title>Complete Genome Sequence of 'Candidatus Liberibacter africanus,' a Bacterium Associated with Citrus Huanglongbing.</title>
        <authorList>
            <person name="Lin H."/>
            <person name="Pietersen G."/>
            <person name="Han C."/>
            <person name="Read D.A."/>
            <person name="Lou B."/>
            <person name="Gupta G."/>
            <person name="Civerolo E.L."/>
        </authorList>
    </citation>
    <scope>NUCLEOTIDE SEQUENCE [LARGE SCALE GENOMIC DNA]</scope>
    <source>
        <strain evidence="13 14">PTSAPSY</strain>
    </source>
</reference>